<evidence type="ECO:0000313" key="2">
    <source>
        <dbReference type="Proteomes" id="UP000547879"/>
    </source>
</evidence>
<organism evidence="1 2">
    <name type="scientific">Rhizobium wenxiniae</name>
    <dbReference type="NCBI Taxonomy" id="1737357"/>
    <lineage>
        <taxon>Bacteria</taxon>
        <taxon>Pseudomonadati</taxon>
        <taxon>Pseudomonadota</taxon>
        <taxon>Alphaproteobacteria</taxon>
        <taxon>Hyphomicrobiales</taxon>
        <taxon>Rhizobiaceae</taxon>
        <taxon>Rhizobium/Agrobacterium group</taxon>
        <taxon>Rhizobium</taxon>
    </lineage>
</organism>
<dbReference type="EC" id="1.1.99.3" evidence="1"/>
<dbReference type="InterPro" id="IPR027056">
    <property type="entry name" value="Gluconate_2DH_su3"/>
</dbReference>
<dbReference type="RefSeq" id="WP_244654519.1">
    <property type="nucleotide sequence ID" value="NZ_BMHW01000008.1"/>
</dbReference>
<dbReference type="GO" id="GO:0033717">
    <property type="term" value="F:gluconate 2-dehydrogenase (acceptor) activity"/>
    <property type="evidence" value="ECO:0007669"/>
    <property type="project" value="UniProtKB-EC"/>
</dbReference>
<dbReference type="Proteomes" id="UP000547879">
    <property type="component" value="Unassembled WGS sequence"/>
</dbReference>
<evidence type="ECO:0000313" key="1">
    <source>
        <dbReference type="EMBL" id="MBB6163643.1"/>
    </source>
</evidence>
<reference evidence="1 2" key="1">
    <citation type="submission" date="2020-08" db="EMBL/GenBank/DDBJ databases">
        <title>Genomic Encyclopedia of Type Strains, Phase IV (KMG-IV): sequencing the most valuable type-strain genomes for metagenomic binning, comparative biology and taxonomic classification.</title>
        <authorList>
            <person name="Goeker M."/>
        </authorList>
    </citation>
    <scope>NUCLEOTIDE SEQUENCE [LARGE SCALE GENOMIC DNA]</scope>
    <source>
        <strain evidence="1 2">DSM 100734</strain>
    </source>
</reference>
<comment type="caution">
    <text evidence="1">The sequence shown here is derived from an EMBL/GenBank/DDBJ whole genome shotgun (WGS) entry which is preliminary data.</text>
</comment>
<accession>A0A7W9Y926</accession>
<dbReference type="AlphaFoldDB" id="A0A7W9Y926"/>
<protein>
    <submittedName>
        <fullName evidence="1">Gluconate 2-dehydrogenase gamma chain</fullName>
        <ecNumber evidence="1">1.1.99.3</ecNumber>
    </submittedName>
</protein>
<name>A0A7W9Y926_9HYPH</name>
<proteinExistence type="predicted"/>
<dbReference type="EMBL" id="JACHEG010000003">
    <property type="protein sequence ID" value="MBB6163643.1"/>
    <property type="molecule type" value="Genomic_DNA"/>
</dbReference>
<keyword evidence="1" id="KW-0560">Oxidoreductase</keyword>
<keyword evidence="2" id="KW-1185">Reference proteome</keyword>
<sequence>MLVGTTGSAFGRTFSGGLPWKAASADPPVPISPGGWRFFTEGEGRLVSAIVDRLIPADDLSVSGNDAGCAVYIDRQLAGDYGSSSRLYTKGPFLKGIPQQGYQGQPNPSELYRRGLAAITRYVAEKYDGKAFGDLSPDQQDSFLTELEADRIELPDGVGGKEFFGFVLNNTMEGFFADPVYGGNKDMVSWKMLGFPGARYDYRDHVSKHNEPYPHPPVSILGAMDWASK</sequence>
<gene>
    <name evidence="1" type="ORF">HNQ72_003483</name>
</gene>
<dbReference type="Pfam" id="PF13618">
    <property type="entry name" value="Gluconate_2-dh3"/>
    <property type="match status" value="1"/>
</dbReference>